<evidence type="ECO:0000256" key="6">
    <source>
        <dbReference type="PIRSR" id="PIRSR000185-3"/>
    </source>
</evidence>
<evidence type="ECO:0000256" key="4">
    <source>
        <dbReference type="PIRSR" id="PIRSR000185-1"/>
    </source>
</evidence>
<organism evidence="9 10">
    <name type="scientific">Microbaculum marinisediminis</name>
    <dbReference type="NCBI Taxonomy" id="2931392"/>
    <lineage>
        <taxon>Bacteria</taxon>
        <taxon>Pseudomonadati</taxon>
        <taxon>Pseudomonadota</taxon>
        <taxon>Alphaproteobacteria</taxon>
        <taxon>Hyphomicrobiales</taxon>
        <taxon>Tepidamorphaceae</taxon>
        <taxon>Microbaculum</taxon>
    </lineage>
</organism>
<dbReference type="SUPFAM" id="SSF51735">
    <property type="entry name" value="NAD(P)-binding Rossmann-fold domains"/>
    <property type="match status" value="1"/>
</dbReference>
<feature type="domain" description="Glutamate/phenylalanine/leucine/valine/L-tryptophan dehydrogenase C-terminal" evidence="8">
    <location>
        <begin position="140"/>
        <end position="366"/>
    </location>
</feature>
<dbReference type="InterPro" id="IPR046346">
    <property type="entry name" value="Aminoacid_DH-like_N_sf"/>
</dbReference>
<dbReference type="InterPro" id="IPR006096">
    <property type="entry name" value="Glu/Leu/Phe/Val/Trp_DH_C"/>
</dbReference>
<dbReference type="InterPro" id="IPR006097">
    <property type="entry name" value="Glu/Leu/Phe/Val/Trp_DH_dimer"/>
</dbReference>
<dbReference type="InterPro" id="IPR033524">
    <property type="entry name" value="Glu/Leu/Phe/Val_DH_AS"/>
</dbReference>
<feature type="site" description="Important for catalysis" evidence="6">
    <location>
        <position position="113"/>
    </location>
</feature>
<evidence type="ECO:0000256" key="5">
    <source>
        <dbReference type="PIRSR" id="PIRSR000185-2"/>
    </source>
</evidence>
<dbReference type="CDD" id="cd01076">
    <property type="entry name" value="NAD_bind_1_Glu_DH"/>
    <property type="match status" value="1"/>
</dbReference>
<evidence type="ECO:0000313" key="9">
    <source>
        <dbReference type="EMBL" id="MCT8974818.1"/>
    </source>
</evidence>
<feature type="active site" description="Proton donor" evidence="4">
    <location>
        <position position="77"/>
    </location>
</feature>
<dbReference type="GO" id="GO:0006538">
    <property type="term" value="P:L-glutamate catabolic process"/>
    <property type="evidence" value="ECO:0007669"/>
    <property type="project" value="TreeGrafter"/>
</dbReference>
<keyword evidence="2 3" id="KW-0560">Oxidoreductase</keyword>
<dbReference type="PANTHER" id="PTHR11606:SF13">
    <property type="entry name" value="GLUTAMATE DEHYDROGENASE 1, MITOCHONDRIAL"/>
    <property type="match status" value="1"/>
</dbReference>
<dbReference type="SMART" id="SM00839">
    <property type="entry name" value="ELFV_dehydrog"/>
    <property type="match status" value="1"/>
</dbReference>
<dbReference type="Proteomes" id="UP001320898">
    <property type="component" value="Unassembled WGS sequence"/>
</dbReference>
<dbReference type="Pfam" id="PF02812">
    <property type="entry name" value="ELFV_dehydrog_N"/>
    <property type="match status" value="1"/>
</dbReference>
<dbReference type="RefSeq" id="WP_261618405.1">
    <property type="nucleotide sequence ID" value="NZ_JALIDZ010000015.1"/>
</dbReference>
<dbReference type="PRINTS" id="PR00082">
    <property type="entry name" value="GLFDHDRGNASE"/>
</dbReference>
<evidence type="ECO:0000256" key="3">
    <source>
        <dbReference type="PIRNR" id="PIRNR000185"/>
    </source>
</evidence>
<sequence length="368" mass="38831">MQDMFRFADAYGPAKIIHIYRPKLGLKAILVVDNVAAGPSIGGVRMAPDVSVEECFRLARAMTWKNAAAGLPHGGGKSVIFADPHMDEAAKENLIRAFAVAIGEVTDYIAGPDMGTNEQCMGWVRDEIGRAVGLPAVIGGIPLDEIGATGFGVAAATEVAAPFAGVQLDGARVVVQGFGAVGTHSARFLAEKGAILVAASDSRGTVSDPDGLDIEALIALKQSGGHLTDFCAGEKGDTDAVLDVPCDIWIPAARPDVVRADNVGRLNCKLVPQGANIPFTKEAESILHERGVVVIPDFVANAGGVICASVEYHGGNERSAFDVIDIRIRNNTRLVMEEMRDDAITPRAAALNLARRRVEAAMTTRRWG</sequence>
<dbReference type="InterPro" id="IPR033922">
    <property type="entry name" value="NAD_bind_Glu_DH"/>
</dbReference>
<keyword evidence="5" id="KW-0520">NAD</keyword>
<reference evidence="9 10" key="1">
    <citation type="submission" date="2022-04" db="EMBL/GenBank/DDBJ databases">
        <authorList>
            <person name="Ye Y.-Q."/>
            <person name="Du Z.-J."/>
        </authorList>
    </citation>
    <scope>NUCLEOTIDE SEQUENCE [LARGE SCALE GENOMIC DNA]</scope>
    <source>
        <strain evidence="9 10">A6E488</strain>
    </source>
</reference>
<comment type="caution">
    <text evidence="9">The sequence shown here is derived from an EMBL/GenBank/DDBJ whole genome shotgun (WGS) entry which is preliminary data.</text>
</comment>
<evidence type="ECO:0000256" key="2">
    <source>
        <dbReference type="ARBA" id="ARBA00023002"/>
    </source>
</evidence>
<feature type="binding site" evidence="5">
    <location>
        <position position="65"/>
    </location>
    <ligand>
        <name>substrate</name>
    </ligand>
</feature>
<feature type="binding site" evidence="5">
    <location>
        <position position="149"/>
    </location>
    <ligand>
        <name>NAD(+)</name>
        <dbReference type="ChEBI" id="CHEBI:57540"/>
    </ligand>
</feature>
<evidence type="ECO:0000259" key="8">
    <source>
        <dbReference type="SMART" id="SM00839"/>
    </source>
</evidence>
<dbReference type="EMBL" id="JALIDZ010000015">
    <property type="protein sequence ID" value="MCT8974818.1"/>
    <property type="molecule type" value="Genomic_DNA"/>
</dbReference>
<dbReference type="Pfam" id="PF00208">
    <property type="entry name" value="ELFV_dehydrog"/>
    <property type="match status" value="1"/>
</dbReference>
<dbReference type="AlphaFoldDB" id="A0AAW5R821"/>
<dbReference type="PIRSF" id="PIRSF000185">
    <property type="entry name" value="Glu_DH"/>
    <property type="match status" value="1"/>
</dbReference>
<dbReference type="GO" id="GO:0000166">
    <property type="term" value="F:nucleotide binding"/>
    <property type="evidence" value="ECO:0007669"/>
    <property type="project" value="UniProtKB-KW"/>
</dbReference>
<accession>A0AAW5R821</accession>
<protein>
    <recommendedName>
        <fullName evidence="3">Glutamate dehydrogenase</fullName>
    </recommendedName>
</protein>
<proteinExistence type="inferred from homology"/>
<keyword evidence="10" id="KW-1185">Reference proteome</keyword>
<dbReference type="Gene3D" id="3.40.50.10860">
    <property type="entry name" value="Leucine Dehydrogenase, chain A, domain 1"/>
    <property type="match status" value="1"/>
</dbReference>
<keyword evidence="5" id="KW-0547">Nucleotide-binding</keyword>
<evidence type="ECO:0000313" key="10">
    <source>
        <dbReference type="Proteomes" id="UP001320898"/>
    </source>
</evidence>
<gene>
    <name evidence="9" type="ORF">MUB46_23420</name>
</gene>
<dbReference type="Gene3D" id="3.40.50.720">
    <property type="entry name" value="NAD(P)-binding Rossmann-like Domain"/>
    <property type="match status" value="1"/>
</dbReference>
<evidence type="ECO:0000256" key="7">
    <source>
        <dbReference type="RuleBase" id="RU004417"/>
    </source>
</evidence>
<dbReference type="PANTHER" id="PTHR11606">
    <property type="entry name" value="GLUTAMATE DEHYDROGENASE"/>
    <property type="match status" value="1"/>
</dbReference>
<dbReference type="GO" id="GO:0004352">
    <property type="term" value="F:glutamate dehydrogenase (NAD+) activity"/>
    <property type="evidence" value="ECO:0007669"/>
    <property type="project" value="TreeGrafter"/>
</dbReference>
<dbReference type="PROSITE" id="PS00074">
    <property type="entry name" value="GLFV_DEHYDROGENASE"/>
    <property type="match status" value="1"/>
</dbReference>
<dbReference type="InterPro" id="IPR036291">
    <property type="entry name" value="NAD(P)-bd_dom_sf"/>
</dbReference>
<dbReference type="InterPro" id="IPR014362">
    <property type="entry name" value="Glu_DH"/>
</dbReference>
<name>A0AAW5R821_9HYPH</name>
<comment type="similarity">
    <text evidence="1 3 7">Belongs to the Glu/Leu/Phe/Val dehydrogenases family.</text>
</comment>
<dbReference type="SUPFAM" id="SSF53223">
    <property type="entry name" value="Aminoacid dehydrogenase-like, N-terminal domain"/>
    <property type="match status" value="1"/>
</dbReference>
<evidence type="ECO:0000256" key="1">
    <source>
        <dbReference type="ARBA" id="ARBA00006382"/>
    </source>
</evidence>
<dbReference type="InterPro" id="IPR006095">
    <property type="entry name" value="Glu/Leu/Phe/Val/Trp_DH"/>
</dbReference>